<dbReference type="NCBIfam" id="TIGR01674">
    <property type="entry name" value="phage_lambda_G"/>
    <property type="match status" value="1"/>
</dbReference>
<proteinExistence type="inferred from homology"/>
<dbReference type="Pfam" id="PF06894">
    <property type="entry name" value="Phage_TAC_2"/>
    <property type="match status" value="1"/>
</dbReference>
<evidence type="ECO:0000313" key="3">
    <source>
        <dbReference type="EMBL" id="SXD95425.1"/>
    </source>
</evidence>
<feature type="domain" description="Tail assembly protein G" evidence="2">
    <location>
        <begin position="1"/>
        <end position="124"/>
    </location>
</feature>
<gene>
    <name evidence="3" type="ORF">SAMEA3538780_02606</name>
</gene>
<dbReference type="EMBL" id="UJZG01000006">
    <property type="protein sequence ID" value="SXD95425.1"/>
    <property type="molecule type" value="Genomic_DNA"/>
</dbReference>
<evidence type="ECO:0000313" key="4">
    <source>
        <dbReference type="Proteomes" id="UP000257712"/>
    </source>
</evidence>
<dbReference type="InterPro" id="IPR010027">
    <property type="entry name" value="Tail_assembly_G"/>
</dbReference>
<reference evidence="3 4" key="1">
    <citation type="submission" date="2018-08" db="EMBL/GenBank/DDBJ databases">
        <authorList>
            <consortium name="Pathogen Informatics"/>
        </authorList>
    </citation>
    <scope>NUCLEOTIDE SEQUENCE [LARGE SCALE GENOMIC DNA]</scope>
    <source>
        <strain evidence="3 4">EuSCAPE_IT371</strain>
    </source>
</reference>
<dbReference type="InterPro" id="IPR043704">
    <property type="entry name" value="Tail_assembly_GT"/>
</dbReference>
<evidence type="ECO:0000259" key="2">
    <source>
        <dbReference type="Pfam" id="PF06894"/>
    </source>
</evidence>
<accession>A0A8B4TUT0</accession>
<evidence type="ECO:0000256" key="1">
    <source>
        <dbReference type="SAM" id="MobiDB-lite"/>
    </source>
</evidence>
<name>A0A8B4TUT0_9ENTR</name>
<dbReference type="AlphaFoldDB" id="A0A8B4TUT0"/>
<sequence length="140" mass="15340">MFLKKEPFEFNGQSTTLTELSALQRIHYLDYLAGEEKALASSDEELSEQAMTTRLIGMSIRNSARLISYSLWHNDPEGPSEDELFHQVLSTWPAEAIGKAEIAVKTLSGMLAPVAEEAPSTDEDVDATALGDEPVTAEKP</sequence>
<comment type="caution">
    <text evidence="3">The sequence shown here is derived from an EMBL/GenBank/DDBJ whole genome shotgun (WGS) entry which is preliminary data.</text>
</comment>
<protein>
    <submittedName>
        <fullName evidence="3">Gp14</fullName>
    </submittedName>
</protein>
<dbReference type="HAMAP" id="MF_04134">
    <property type="entry name" value="GT_LAMBD"/>
    <property type="match status" value="1"/>
</dbReference>
<dbReference type="Proteomes" id="UP000257712">
    <property type="component" value="Unassembled WGS sequence"/>
</dbReference>
<feature type="region of interest" description="Disordered" evidence="1">
    <location>
        <begin position="115"/>
        <end position="140"/>
    </location>
</feature>
<dbReference type="RefSeq" id="WP_032423260.1">
    <property type="nucleotide sequence ID" value="NZ_JBGNJZ010000047.1"/>
</dbReference>
<organism evidence="3 4">
    <name type="scientific">Klebsiella quasivariicola</name>
    <dbReference type="NCBI Taxonomy" id="2026240"/>
    <lineage>
        <taxon>Bacteria</taxon>
        <taxon>Pseudomonadati</taxon>
        <taxon>Pseudomonadota</taxon>
        <taxon>Gammaproteobacteria</taxon>
        <taxon>Enterobacterales</taxon>
        <taxon>Enterobacteriaceae</taxon>
        <taxon>Klebsiella/Raoultella group</taxon>
        <taxon>Klebsiella</taxon>
        <taxon>Klebsiella pneumoniae complex</taxon>
    </lineage>
</organism>